<proteinExistence type="predicted"/>
<comment type="caution">
    <text evidence="1">The sequence shown here is derived from an EMBL/GenBank/DDBJ whole genome shotgun (WGS) entry which is preliminary data.</text>
</comment>
<protein>
    <recommendedName>
        <fullName evidence="3">Phage I-like protein</fullName>
    </recommendedName>
</protein>
<reference evidence="2" key="1">
    <citation type="submission" date="2020-09" db="EMBL/GenBank/DDBJ databases">
        <title>The genome sequence of strain Labrenzia suaedae 4C16A.</title>
        <authorList>
            <person name="Liu Y."/>
        </authorList>
    </citation>
    <scope>NUCLEOTIDE SEQUENCE [LARGE SCALE GENOMIC DNA]</scope>
    <source>
        <strain evidence="2">4C16A</strain>
    </source>
</reference>
<reference evidence="1 2" key="2">
    <citation type="journal article" date="2021" name="Int. J. Syst. Evol. Microbiol.">
        <title>Roseibium litorale sp. nov., isolated from a tidal flat sediment and proposal for the reclassification of Labrenzia polysiphoniae as Roseibium polysiphoniae comb. nov.</title>
        <authorList>
            <person name="Liu Y."/>
            <person name="Pei T."/>
            <person name="Du J."/>
            <person name="Chao M."/>
            <person name="Deng M.R."/>
            <person name="Zhu H."/>
        </authorList>
    </citation>
    <scope>NUCLEOTIDE SEQUENCE [LARGE SCALE GENOMIC DNA]</scope>
    <source>
        <strain evidence="1 2">4C16A</strain>
    </source>
</reference>
<sequence>MTHRTSPFSGSLAATTCAVDIGGLKPHAFDAAPVVAIESAGEDMGSWNKLLPAGTFTARDGRGPFHAGGTGDMQIIVDRAKAYLGGTEMMIDYDHQILSAAPAGGTARAAGWVKAFEVREDGIWGKVEWTAAARQAIKAGEYRYLSPLFYPEKDTGRVVLLRNAALVNAPALDLDAIAASAGQGILTLNNHEGKAMDKILEALGLKPGDGEAAALAAIAQLKTSVSAVAAAAGVDGVVLSDLTALTAGVAALKSASQDRPDFPDPAKYVPIEAVAAMQADLKALKEGIGKDRAEAAVDTAIKEGRLSPAMRDWGLALAAKDFASFEAFATGAPSLTKAQLGTDAGKPGTDAAALSAGEALICKQMGLTTEAFLASKKELEA</sequence>
<evidence type="ECO:0008006" key="3">
    <source>
        <dbReference type="Google" id="ProtNLM"/>
    </source>
</evidence>
<gene>
    <name evidence="1" type="ORF">IG616_01235</name>
</gene>
<evidence type="ECO:0000313" key="2">
    <source>
        <dbReference type="Proteomes" id="UP000632063"/>
    </source>
</evidence>
<dbReference type="InterPro" id="IPR012106">
    <property type="entry name" value="Phage_Mu_Gp1"/>
</dbReference>
<dbReference type="PIRSF" id="PIRSF016624">
    <property type="entry name" value="Mu_prophg_I"/>
    <property type="match status" value="1"/>
</dbReference>
<accession>A0ABR9CIP5</accession>
<dbReference type="Pfam" id="PF10123">
    <property type="entry name" value="Mu-like_Pro"/>
    <property type="match status" value="1"/>
</dbReference>
<keyword evidence="2" id="KW-1185">Reference proteome</keyword>
<dbReference type="RefSeq" id="WP_192145654.1">
    <property type="nucleotide sequence ID" value="NZ_JACYXI010000001.1"/>
</dbReference>
<dbReference type="Proteomes" id="UP000632063">
    <property type="component" value="Unassembled WGS sequence"/>
</dbReference>
<name>A0ABR9CIP5_9HYPH</name>
<evidence type="ECO:0000313" key="1">
    <source>
        <dbReference type="EMBL" id="MBD8890157.1"/>
    </source>
</evidence>
<dbReference type="EMBL" id="JACYXI010000001">
    <property type="protein sequence ID" value="MBD8890157.1"/>
    <property type="molecule type" value="Genomic_DNA"/>
</dbReference>
<organism evidence="1 2">
    <name type="scientific">Roseibium litorale</name>
    <dbReference type="NCBI Taxonomy" id="2803841"/>
    <lineage>
        <taxon>Bacteria</taxon>
        <taxon>Pseudomonadati</taxon>
        <taxon>Pseudomonadota</taxon>
        <taxon>Alphaproteobacteria</taxon>
        <taxon>Hyphomicrobiales</taxon>
        <taxon>Stappiaceae</taxon>
        <taxon>Roseibium</taxon>
    </lineage>
</organism>